<keyword evidence="5" id="KW-1185">Reference proteome</keyword>
<sequence length="296" mass="31245">MTRILLTGADGMLAHDLRARFAGRPVTALGRASLDITDTEACRAAVRGHDVVLNTAAWTAVDAAEDEPEAAGRVNALGAENLARACADTGAVLVQYSTDYVFGDTPPTGAGTPWPEEAPLRPISVYGRTKAEGERRARAAHPDGVIVMRTAWLYGAHGRSFVTAIRDRAALGEPFTVVDDQWGQPTWTREVADGTAAILDRGVRSGIVHATASGSTTWFGFARTILATAGLDPELVRPAATVPGERPAPRPRWSVLGHDGWARLGLAPLRDWQSAFADAAAEIGWASAPPSPTDGP</sequence>
<dbReference type="InterPro" id="IPR036291">
    <property type="entry name" value="NAD(P)-bd_dom_sf"/>
</dbReference>
<comment type="caution">
    <text evidence="4">The sequence shown here is derived from an EMBL/GenBank/DDBJ whole genome shotgun (WGS) entry which is preliminary data.</text>
</comment>
<dbReference type="PANTHER" id="PTHR10491">
    <property type="entry name" value="DTDP-4-DEHYDRORHAMNOSE REDUCTASE"/>
    <property type="match status" value="1"/>
</dbReference>
<dbReference type="OrthoDB" id="9803892at2"/>
<reference evidence="4 5" key="1">
    <citation type="submission" date="2020-08" db="EMBL/GenBank/DDBJ databases">
        <title>Sequencing the genomes of 1000 actinobacteria strains.</title>
        <authorList>
            <person name="Klenk H.-P."/>
        </authorList>
    </citation>
    <scope>NUCLEOTIDE SEQUENCE [LARGE SCALE GENOMIC DNA]</scope>
    <source>
        <strain evidence="4 5">DSM 23889</strain>
    </source>
</reference>
<dbReference type="EMBL" id="JACHBS010000001">
    <property type="protein sequence ID" value="MBB5618510.1"/>
    <property type="molecule type" value="Genomic_DNA"/>
</dbReference>
<protein>
    <recommendedName>
        <fullName evidence="2">dTDP-4-dehydrorhamnose reductase</fullName>
        <ecNumber evidence="2">1.1.1.133</ecNumber>
    </recommendedName>
</protein>
<comment type="function">
    <text evidence="2">Catalyzes the reduction of dTDP-6-deoxy-L-lyxo-4-hexulose to yield dTDP-L-rhamnose.</text>
</comment>
<dbReference type="Pfam" id="PF04321">
    <property type="entry name" value="RmlD_sub_bind"/>
    <property type="match status" value="1"/>
</dbReference>
<dbReference type="PANTHER" id="PTHR10491:SF4">
    <property type="entry name" value="METHIONINE ADENOSYLTRANSFERASE 2 SUBUNIT BETA"/>
    <property type="match status" value="1"/>
</dbReference>
<evidence type="ECO:0000256" key="2">
    <source>
        <dbReference type="RuleBase" id="RU364082"/>
    </source>
</evidence>
<evidence type="ECO:0000313" key="5">
    <source>
        <dbReference type="Proteomes" id="UP000552883"/>
    </source>
</evidence>
<dbReference type="GO" id="GO:0019305">
    <property type="term" value="P:dTDP-rhamnose biosynthetic process"/>
    <property type="evidence" value="ECO:0007669"/>
    <property type="project" value="UniProtKB-UniPathway"/>
</dbReference>
<evidence type="ECO:0000259" key="3">
    <source>
        <dbReference type="Pfam" id="PF04321"/>
    </source>
</evidence>
<dbReference type="EC" id="1.1.1.133" evidence="2"/>
<dbReference type="InterPro" id="IPR029903">
    <property type="entry name" value="RmlD-like-bd"/>
</dbReference>
<dbReference type="UniPathway" id="UPA00124"/>
<dbReference type="RefSeq" id="WP_153981462.1">
    <property type="nucleotide sequence ID" value="NZ_BAAANZ010000002.1"/>
</dbReference>
<organism evidence="4 5">
    <name type="scientific">Microcella frigidaquae</name>
    <dbReference type="NCBI Taxonomy" id="424758"/>
    <lineage>
        <taxon>Bacteria</taxon>
        <taxon>Bacillati</taxon>
        <taxon>Actinomycetota</taxon>
        <taxon>Actinomycetes</taxon>
        <taxon>Micrococcales</taxon>
        <taxon>Microbacteriaceae</taxon>
        <taxon>Microcella</taxon>
    </lineage>
</organism>
<feature type="domain" description="RmlD-like substrate binding" evidence="3">
    <location>
        <begin position="3"/>
        <end position="282"/>
    </location>
</feature>
<dbReference type="NCBIfam" id="TIGR01214">
    <property type="entry name" value="rmlD"/>
    <property type="match status" value="1"/>
</dbReference>
<name>A0A840X812_9MICO</name>
<dbReference type="CDD" id="cd05254">
    <property type="entry name" value="dTDP_HR_like_SDR_e"/>
    <property type="match status" value="1"/>
</dbReference>
<proteinExistence type="inferred from homology"/>
<accession>A0A840X812</accession>
<evidence type="ECO:0000256" key="1">
    <source>
        <dbReference type="ARBA" id="ARBA00010944"/>
    </source>
</evidence>
<evidence type="ECO:0000313" key="4">
    <source>
        <dbReference type="EMBL" id="MBB5618510.1"/>
    </source>
</evidence>
<comment type="similarity">
    <text evidence="1 2">Belongs to the dTDP-4-dehydrorhamnose reductase family.</text>
</comment>
<dbReference type="Proteomes" id="UP000552883">
    <property type="component" value="Unassembled WGS sequence"/>
</dbReference>
<comment type="pathway">
    <text evidence="2">Carbohydrate biosynthesis; dTDP-L-rhamnose biosynthesis.</text>
</comment>
<dbReference type="SUPFAM" id="SSF51735">
    <property type="entry name" value="NAD(P)-binding Rossmann-fold domains"/>
    <property type="match status" value="1"/>
</dbReference>
<dbReference type="InterPro" id="IPR005913">
    <property type="entry name" value="dTDP_dehydrorham_reduct"/>
</dbReference>
<gene>
    <name evidence="4" type="ORF">BJ959_002006</name>
</gene>
<keyword evidence="2 4" id="KW-0560">Oxidoreductase</keyword>
<dbReference type="GO" id="GO:0005829">
    <property type="term" value="C:cytosol"/>
    <property type="evidence" value="ECO:0007669"/>
    <property type="project" value="TreeGrafter"/>
</dbReference>
<dbReference type="Gene3D" id="3.40.50.720">
    <property type="entry name" value="NAD(P)-binding Rossmann-like Domain"/>
    <property type="match status" value="1"/>
</dbReference>
<dbReference type="AlphaFoldDB" id="A0A840X812"/>
<keyword evidence="2" id="KW-0521">NADP</keyword>
<dbReference type="Gene3D" id="3.90.25.10">
    <property type="entry name" value="UDP-galactose 4-epimerase, domain 1"/>
    <property type="match status" value="1"/>
</dbReference>
<dbReference type="GO" id="GO:0008831">
    <property type="term" value="F:dTDP-4-dehydrorhamnose reductase activity"/>
    <property type="evidence" value="ECO:0007669"/>
    <property type="project" value="UniProtKB-EC"/>
</dbReference>